<feature type="active site" description="Proton acceptor" evidence="2">
    <location>
        <position position="184"/>
    </location>
</feature>
<feature type="short sequence motif" description="DGA/G" evidence="2">
    <location>
        <begin position="184"/>
        <end position="186"/>
    </location>
</feature>
<gene>
    <name evidence="4" type="ordered locus">M5M_12992</name>
</gene>
<dbReference type="PANTHER" id="PTHR24138">
    <property type="entry name" value="INTRACELLLAR PHOSPHOLIPASE A FAMILY"/>
    <property type="match status" value="1"/>
</dbReference>
<feature type="short sequence motif" description="GXSXG" evidence="2">
    <location>
        <begin position="44"/>
        <end position="48"/>
    </location>
</feature>
<keyword evidence="2" id="KW-0442">Lipid degradation</keyword>
<dbReference type="HOGENOM" id="CLU_000288_144_9_6"/>
<dbReference type="RefSeq" id="WP_016389440.1">
    <property type="nucleotide sequence ID" value="NC_018868.3"/>
</dbReference>
<dbReference type="InterPro" id="IPR002641">
    <property type="entry name" value="PNPLA_dom"/>
</dbReference>
<dbReference type="KEGG" id="saga:M5M_12992"/>
<keyword evidence="1 2" id="KW-0443">Lipid metabolism</keyword>
<keyword evidence="2" id="KW-0378">Hydrolase</keyword>
<dbReference type="Pfam" id="PF01734">
    <property type="entry name" value="Patatin"/>
    <property type="match status" value="1"/>
</dbReference>
<dbReference type="PROSITE" id="PS51635">
    <property type="entry name" value="PNPLA"/>
    <property type="match status" value="1"/>
</dbReference>
<evidence type="ECO:0000313" key="4">
    <source>
        <dbReference type="EMBL" id="AGN11340.1"/>
    </source>
</evidence>
<proteinExistence type="predicted"/>
<dbReference type="GO" id="GO:0016787">
    <property type="term" value="F:hydrolase activity"/>
    <property type="evidence" value="ECO:0007669"/>
    <property type="project" value="UniProtKB-UniRule"/>
</dbReference>
<dbReference type="eggNOG" id="COG3621">
    <property type="taxonomic scope" value="Bacteria"/>
</dbReference>
<organism evidence="4 5">
    <name type="scientific">Simiduia agarivorans (strain DSM 21679 / JCM 13881 / BCRC 17597 / SA1)</name>
    <dbReference type="NCBI Taxonomy" id="1117647"/>
    <lineage>
        <taxon>Bacteria</taxon>
        <taxon>Pseudomonadati</taxon>
        <taxon>Pseudomonadota</taxon>
        <taxon>Gammaproteobacteria</taxon>
        <taxon>Cellvibrionales</taxon>
        <taxon>Cellvibrionaceae</taxon>
        <taxon>Simiduia</taxon>
    </lineage>
</organism>
<protein>
    <submittedName>
        <fullName evidence="4">Patatin</fullName>
    </submittedName>
</protein>
<dbReference type="InterPro" id="IPR047156">
    <property type="entry name" value="Teg/CotR/CapV-like"/>
</dbReference>
<dbReference type="EMBL" id="CP003746">
    <property type="protein sequence ID" value="AGN11340.1"/>
    <property type="molecule type" value="Genomic_DNA"/>
</dbReference>
<dbReference type="PANTHER" id="PTHR24138:SF10">
    <property type="entry name" value="PHOSPHOLIPASE A2"/>
    <property type="match status" value="1"/>
</dbReference>
<feature type="domain" description="PNPLA" evidence="3">
    <location>
        <begin position="7"/>
        <end position="197"/>
    </location>
</feature>
<dbReference type="OrthoDB" id="9807112at2"/>
<evidence type="ECO:0000313" key="5">
    <source>
        <dbReference type="Proteomes" id="UP000000466"/>
    </source>
</evidence>
<dbReference type="InterPro" id="IPR016035">
    <property type="entry name" value="Acyl_Trfase/lysoPLipase"/>
</dbReference>
<dbReference type="GO" id="GO:0016042">
    <property type="term" value="P:lipid catabolic process"/>
    <property type="evidence" value="ECO:0007669"/>
    <property type="project" value="UniProtKB-UniRule"/>
</dbReference>
<evidence type="ECO:0000256" key="2">
    <source>
        <dbReference type="PROSITE-ProRule" id="PRU01161"/>
    </source>
</evidence>
<dbReference type="Gene3D" id="3.40.1090.10">
    <property type="entry name" value="Cytosolic phospholipase A2 catalytic domain"/>
    <property type="match status" value="1"/>
</dbReference>
<dbReference type="Proteomes" id="UP000000466">
    <property type="component" value="Chromosome"/>
</dbReference>
<dbReference type="STRING" id="1117647.M5M_12992"/>
<reference evidence="4 5" key="1">
    <citation type="journal article" date="2013" name="Genome Announc.">
        <title>Complete genome sequence of Simiduia agarivorans SA1(T), a marine bacterium able to degrade a variety of polysaccharides.</title>
        <authorList>
            <person name="Lin S.Y."/>
            <person name="Shieh W.Y."/>
            <person name="Chen J.S."/>
            <person name="Tang S.L."/>
        </authorList>
    </citation>
    <scope>NUCLEOTIDE SEQUENCE [LARGE SCALE GENOMIC DNA]</scope>
    <source>
        <strain evidence="5">DSM 21679 / JCM 13881 / BCRC 17597 / SA1</strain>
    </source>
</reference>
<keyword evidence="5" id="KW-1185">Reference proteome</keyword>
<evidence type="ECO:0000256" key="1">
    <source>
        <dbReference type="ARBA" id="ARBA00023098"/>
    </source>
</evidence>
<name>R9S524_SIMAS</name>
<dbReference type="SUPFAM" id="SSF52151">
    <property type="entry name" value="FabD/lysophospholipase-like"/>
    <property type="match status" value="1"/>
</dbReference>
<feature type="short sequence motif" description="GXGXXG" evidence="2">
    <location>
        <begin position="11"/>
        <end position="16"/>
    </location>
</feature>
<sequence>MARYRILSIDGGGLRGVIAARLLKKLNDEPRIRGFLDHTQLYAGTSTGAFIALGLAAGKTPHQLEQIYLQDGKSIFADNKWDNFLNMGRWFRADYKARNLETVLAREFGDTTLGDLAHKVIVPTFDLDNIEDIEQKRDSDRHWKAKMFHNFKRGEHNLSTKLRDIARYTSAAPTFFSAKDGFIDGGVVANNPAMVALAQAISRHNAPEEKQQLDDLVILSVGTGTSLEWVEDRNPNWGYLRWAKKLLAILFEGSEGIANYQCQQLLGDQYQRLQTTLPKEYAMDDVSKLPQFLALAEAVDLEPAVRFIQTRW</sequence>
<accession>R9S524</accession>
<feature type="active site" description="Nucleophile" evidence="2">
    <location>
        <position position="46"/>
    </location>
</feature>
<dbReference type="AlphaFoldDB" id="R9S524"/>
<evidence type="ECO:0000259" key="3">
    <source>
        <dbReference type="PROSITE" id="PS51635"/>
    </source>
</evidence>